<protein>
    <submittedName>
        <fullName evidence="1">Unnamed protein product</fullName>
    </submittedName>
</protein>
<name>A0ACB5TDH0_AMBMO</name>
<organism evidence="1 2">
    <name type="scientific">Ambrosiozyma monospora</name>
    <name type="common">Yeast</name>
    <name type="synonym">Endomycopsis monosporus</name>
    <dbReference type="NCBI Taxonomy" id="43982"/>
    <lineage>
        <taxon>Eukaryota</taxon>
        <taxon>Fungi</taxon>
        <taxon>Dikarya</taxon>
        <taxon>Ascomycota</taxon>
        <taxon>Saccharomycotina</taxon>
        <taxon>Pichiomycetes</taxon>
        <taxon>Pichiales</taxon>
        <taxon>Pichiaceae</taxon>
        <taxon>Ambrosiozyma</taxon>
    </lineage>
</organism>
<proteinExistence type="predicted"/>
<sequence length="553" mass="63083">MLKTTTTIYGYYDWKTLRRIVRQLRQLRNEKRFDELKIVLQSCVKSNFAGTENPLLYSHCYYGTKRLIEVYNHEVCSSLQSIIDTDVISSSEKRTFFKVVTRNFGKTALALSGGASFTYLHYGVMKALLETDLMPKIISGTSGGGLCSALAATRTNEELLRLLTPKLAKNINACGDDPWYVWMYRWWRTGARFDPVDWARKAQWWTLGSTTFQECYERTGKTLNISTVPHDIHSPTILCNYLTSPNCCIWSTLLASAAVPGILPPVVLMEKSAGGSITPFSFGNRFKDGSMRTDIPIEALNTHFNVKFSIVSQVNPHVLLWFFKNKGDIGTPLSRRKGSSFRGGFISSYFENLIKLEIIKWMKLIREFQLLPNFMQSDWSNVFLQKFSGTITLFPKISLKDYRYILCDPTEERLAEMISSGQSVTYPKLLFIRHRLNIERLIEKGRNLTRDPVSHIFNANSTRSGTPDSIGNTLDSFKMNHRNGRYSIDDSSDEEYDYHRSDSDEMGFLGMQTKNLKPFYDIAEAGREADGSDIDELDPLEVSESASEIKKDQ</sequence>
<keyword evidence="2" id="KW-1185">Reference proteome</keyword>
<comment type="caution">
    <text evidence="1">The sequence shown here is derived from an EMBL/GenBank/DDBJ whole genome shotgun (WGS) entry which is preliminary data.</text>
</comment>
<evidence type="ECO:0000313" key="2">
    <source>
        <dbReference type="Proteomes" id="UP001165064"/>
    </source>
</evidence>
<evidence type="ECO:0000313" key="1">
    <source>
        <dbReference type="EMBL" id="GME86086.1"/>
    </source>
</evidence>
<gene>
    <name evidence="1" type="ORF">Amon02_000785900</name>
</gene>
<dbReference type="Proteomes" id="UP001165064">
    <property type="component" value="Unassembled WGS sequence"/>
</dbReference>
<dbReference type="EMBL" id="BSXS01006739">
    <property type="protein sequence ID" value="GME86086.1"/>
    <property type="molecule type" value="Genomic_DNA"/>
</dbReference>
<accession>A0ACB5TDH0</accession>
<reference evidence="1" key="1">
    <citation type="submission" date="2023-04" db="EMBL/GenBank/DDBJ databases">
        <title>Ambrosiozyma monospora NBRC 10751.</title>
        <authorList>
            <person name="Ichikawa N."/>
            <person name="Sato H."/>
            <person name="Tonouchi N."/>
        </authorList>
    </citation>
    <scope>NUCLEOTIDE SEQUENCE</scope>
    <source>
        <strain evidence="1">NBRC 10751</strain>
    </source>
</reference>